<feature type="transmembrane region" description="Helical" evidence="1">
    <location>
        <begin position="41"/>
        <end position="62"/>
    </location>
</feature>
<dbReference type="GeneID" id="300575242"/>
<dbReference type="Proteomes" id="UP001642720">
    <property type="component" value="Unassembled WGS sequence"/>
</dbReference>
<dbReference type="EMBL" id="PPTA01000004">
    <property type="protein sequence ID" value="TFB04185.1"/>
    <property type="molecule type" value="Genomic_DNA"/>
</dbReference>
<keyword evidence="1" id="KW-0812">Transmembrane</keyword>
<sequence length="75" mass="8185">MRTIQLSSPTDTMAAIEKNLIAARAVSELVKRKNWAAREPGVIVVFCIVFVVAVGLIGLFIAKQCAKRRASKSQI</sequence>
<gene>
    <name evidence="2" type="ORF">CCMA1212_003444</name>
</gene>
<evidence type="ECO:0000256" key="1">
    <source>
        <dbReference type="SAM" id="Phobius"/>
    </source>
</evidence>
<evidence type="ECO:0000313" key="2">
    <source>
        <dbReference type="EMBL" id="TFB04185.1"/>
    </source>
</evidence>
<reference evidence="2 3" key="1">
    <citation type="submission" date="2018-01" db="EMBL/GenBank/DDBJ databases">
        <title>Genome characterization of the sugarcane-associated fungus Trichoderma ghanense CCMA-1212 and their application in lignocelulose bioconversion.</title>
        <authorList>
            <person name="Steindorff A.S."/>
            <person name="Mendes T.D."/>
            <person name="Vilela E.S.D."/>
            <person name="Rodrigues D.S."/>
            <person name="Formighieri E.F."/>
            <person name="Melo I.S."/>
            <person name="Favaro L.C.L."/>
        </authorList>
    </citation>
    <scope>NUCLEOTIDE SEQUENCE [LARGE SCALE GENOMIC DNA]</scope>
    <source>
        <strain evidence="2 3">CCMA-1212</strain>
    </source>
</reference>
<dbReference type="RefSeq" id="XP_073560386.1">
    <property type="nucleotide sequence ID" value="XM_073700792.1"/>
</dbReference>
<organism evidence="2 3">
    <name type="scientific">Trichoderma ghanense</name>
    <dbReference type="NCBI Taxonomy" id="65468"/>
    <lineage>
        <taxon>Eukaryota</taxon>
        <taxon>Fungi</taxon>
        <taxon>Dikarya</taxon>
        <taxon>Ascomycota</taxon>
        <taxon>Pezizomycotina</taxon>
        <taxon>Sordariomycetes</taxon>
        <taxon>Hypocreomycetidae</taxon>
        <taxon>Hypocreales</taxon>
        <taxon>Hypocreaceae</taxon>
        <taxon>Trichoderma</taxon>
    </lineage>
</organism>
<keyword evidence="3" id="KW-1185">Reference proteome</keyword>
<keyword evidence="1" id="KW-0472">Membrane</keyword>
<name>A0ABY2H9X1_9HYPO</name>
<proteinExistence type="predicted"/>
<comment type="caution">
    <text evidence="2">The sequence shown here is derived from an EMBL/GenBank/DDBJ whole genome shotgun (WGS) entry which is preliminary data.</text>
</comment>
<keyword evidence="1" id="KW-1133">Transmembrane helix</keyword>
<evidence type="ECO:0000313" key="3">
    <source>
        <dbReference type="Proteomes" id="UP001642720"/>
    </source>
</evidence>
<protein>
    <submittedName>
        <fullName evidence="2">Uncharacterized protein</fullName>
    </submittedName>
</protein>
<accession>A0ABY2H9X1</accession>